<evidence type="ECO:0000313" key="2">
    <source>
        <dbReference type="EnsemblMetazoa" id="GAUT035511-PA"/>
    </source>
</evidence>
<reference evidence="2" key="1">
    <citation type="submission" date="2020-05" db="UniProtKB">
        <authorList>
            <consortium name="EnsemblMetazoa"/>
        </authorList>
    </citation>
    <scope>IDENTIFICATION</scope>
    <source>
        <strain evidence="2">TTRI</strain>
    </source>
</reference>
<name>A0A1A9VFD8_GLOAU</name>
<proteinExistence type="predicted"/>
<feature type="transmembrane region" description="Helical" evidence="1">
    <location>
        <begin position="85"/>
        <end position="103"/>
    </location>
</feature>
<dbReference type="EnsemblMetazoa" id="GAUT035511-RA">
    <property type="protein sequence ID" value="GAUT035511-PA"/>
    <property type="gene ID" value="GAUT035511"/>
</dbReference>
<dbReference type="AlphaFoldDB" id="A0A1A9VFD8"/>
<organism evidence="2 3">
    <name type="scientific">Glossina austeni</name>
    <name type="common">Savannah tsetse fly</name>
    <dbReference type="NCBI Taxonomy" id="7395"/>
    <lineage>
        <taxon>Eukaryota</taxon>
        <taxon>Metazoa</taxon>
        <taxon>Ecdysozoa</taxon>
        <taxon>Arthropoda</taxon>
        <taxon>Hexapoda</taxon>
        <taxon>Insecta</taxon>
        <taxon>Pterygota</taxon>
        <taxon>Neoptera</taxon>
        <taxon>Endopterygota</taxon>
        <taxon>Diptera</taxon>
        <taxon>Brachycera</taxon>
        <taxon>Muscomorpha</taxon>
        <taxon>Hippoboscoidea</taxon>
        <taxon>Glossinidae</taxon>
        <taxon>Glossina</taxon>
    </lineage>
</organism>
<keyword evidence="3" id="KW-1185">Reference proteome</keyword>
<protein>
    <submittedName>
        <fullName evidence="2">Uncharacterized protein</fullName>
    </submittedName>
</protein>
<dbReference type="VEuPathDB" id="VectorBase:GAUT035511"/>
<keyword evidence="1" id="KW-0812">Transmembrane</keyword>
<evidence type="ECO:0000256" key="1">
    <source>
        <dbReference type="SAM" id="Phobius"/>
    </source>
</evidence>
<evidence type="ECO:0000313" key="3">
    <source>
        <dbReference type="Proteomes" id="UP000078200"/>
    </source>
</evidence>
<keyword evidence="1" id="KW-1133">Transmembrane helix</keyword>
<keyword evidence="1" id="KW-0472">Membrane</keyword>
<dbReference type="Proteomes" id="UP000078200">
    <property type="component" value="Unassembled WGS sequence"/>
</dbReference>
<sequence>MKMIQRSQKEKQQENIIFGPLQAECNCVFQIAIPSLFKNRLSKLTSSFDGGNTYNSSKWTQVSPVVRILSICHHISPKEIERNHLFFLLSHASSLIYFSGSFFDHGLMDMD</sequence>
<accession>A0A1A9VFD8</accession>